<dbReference type="HOGENOM" id="CLU_717464_0_0_0"/>
<proteinExistence type="predicted"/>
<accession>Q01WP4</accession>
<dbReference type="InterPro" id="IPR025902">
    <property type="entry name" value="LssY-like-C_dom"/>
</dbReference>
<protein>
    <recommendedName>
        <fullName evidence="1">LssY-like C-terminal domain-containing protein</fullName>
    </recommendedName>
</protein>
<dbReference type="eggNOG" id="COG0671">
    <property type="taxonomic scope" value="Bacteria"/>
</dbReference>
<dbReference type="EMBL" id="CP000473">
    <property type="protein sequence ID" value="ABJ85921.1"/>
    <property type="molecule type" value="Genomic_DNA"/>
</dbReference>
<dbReference type="AlphaFoldDB" id="Q01WP4"/>
<dbReference type="KEGG" id="sus:Acid_4964"/>
<dbReference type="STRING" id="234267.Acid_4964"/>
<gene>
    <name evidence="2" type="ordered locus">Acid_4964</name>
</gene>
<sequence>MPPGTEIQIRLKTKVSTQSSKPKDAVEAVVIAPVMVNGEFAIPAGAVVRGTVEKAVQSAKSDERSALQLSFTELEIAGVKSKLASQVTAVENARESIDDQGQITGIVASETISGRLDSGLAKLGERAASFADLLGTVKKAVLKEPENDITYDAGVELSLKTTAALELKGPSGPGPAAKLVAVGDESGLARMVTRQPFQTMAERPAKPSDITNVMLVGTLEQVQKAFADAGWSSAAALSTQAKLETFRAIAEQRGYKEAPVSVLLLDGHAPDIVFEKLTNTFAQRHHLRVWKRPEMFGGQPVWVIAATHDTGIEFSEQNRTFIHKIDSQIDRERAKVVNDLLLTGHVKSVALVDRPAVPEHGQNATGDNVETDGKMAVLVLGEPRS</sequence>
<dbReference type="Pfam" id="PF14067">
    <property type="entry name" value="LssY_C"/>
    <property type="match status" value="1"/>
</dbReference>
<reference evidence="2" key="1">
    <citation type="submission" date="2006-10" db="EMBL/GenBank/DDBJ databases">
        <title>Complete sequence of Solibacter usitatus Ellin6076.</title>
        <authorList>
            <consortium name="US DOE Joint Genome Institute"/>
            <person name="Copeland A."/>
            <person name="Lucas S."/>
            <person name="Lapidus A."/>
            <person name="Barry K."/>
            <person name="Detter J.C."/>
            <person name="Glavina del Rio T."/>
            <person name="Hammon N."/>
            <person name="Israni S."/>
            <person name="Dalin E."/>
            <person name="Tice H."/>
            <person name="Pitluck S."/>
            <person name="Thompson L.S."/>
            <person name="Brettin T."/>
            <person name="Bruce D."/>
            <person name="Han C."/>
            <person name="Tapia R."/>
            <person name="Gilna P."/>
            <person name="Schmutz J."/>
            <person name="Larimer F."/>
            <person name="Land M."/>
            <person name="Hauser L."/>
            <person name="Kyrpides N."/>
            <person name="Mikhailova N."/>
            <person name="Janssen P.H."/>
            <person name="Kuske C.R."/>
            <person name="Richardson P."/>
        </authorList>
    </citation>
    <scope>NUCLEOTIDE SEQUENCE</scope>
    <source>
        <strain evidence="2">Ellin6076</strain>
    </source>
</reference>
<dbReference type="InParanoid" id="Q01WP4"/>
<evidence type="ECO:0000313" key="2">
    <source>
        <dbReference type="EMBL" id="ABJ85921.1"/>
    </source>
</evidence>
<name>Q01WP4_SOLUE</name>
<organism evidence="2">
    <name type="scientific">Solibacter usitatus (strain Ellin6076)</name>
    <dbReference type="NCBI Taxonomy" id="234267"/>
    <lineage>
        <taxon>Bacteria</taxon>
        <taxon>Pseudomonadati</taxon>
        <taxon>Acidobacteriota</taxon>
        <taxon>Terriglobia</taxon>
        <taxon>Bryobacterales</taxon>
        <taxon>Solibacteraceae</taxon>
        <taxon>Candidatus Solibacter</taxon>
    </lineage>
</organism>
<evidence type="ECO:0000259" key="1">
    <source>
        <dbReference type="Pfam" id="PF14067"/>
    </source>
</evidence>
<feature type="domain" description="LssY-like C-terminal" evidence="1">
    <location>
        <begin position="202"/>
        <end position="375"/>
    </location>
</feature>